<dbReference type="GO" id="GO:0005634">
    <property type="term" value="C:nucleus"/>
    <property type="evidence" value="ECO:0007669"/>
    <property type="project" value="UniProtKB-SubCell"/>
</dbReference>
<keyword evidence="7" id="KW-0804">Transcription</keyword>
<dbReference type="SUPFAM" id="SSF57716">
    <property type="entry name" value="Glucocorticoid receptor-like (DNA-binding domain)"/>
    <property type="match status" value="1"/>
</dbReference>
<gene>
    <name evidence="9" type="primary">5574478</name>
</gene>
<evidence type="ECO:0000256" key="8">
    <source>
        <dbReference type="ARBA" id="ARBA00023242"/>
    </source>
</evidence>
<reference evidence="9" key="2">
    <citation type="submission" date="2020-05" db="UniProtKB">
        <authorList>
            <consortium name="EnsemblMetazoa"/>
        </authorList>
    </citation>
    <scope>IDENTIFICATION</scope>
    <source>
        <strain evidence="9">LVP_AGWG</strain>
    </source>
</reference>
<evidence type="ECO:0000256" key="2">
    <source>
        <dbReference type="ARBA" id="ARBA00022723"/>
    </source>
</evidence>
<dbReference type="InterPro" id="IPR036236">
    <property type="entry name" value="Znf_C2H2_sf"/>
</dbReference>
<dbReference type="Gene3D" id="3.40.1800.20">
    <property type="match status" value="1"/>
</dbReference>
<organism evidence="9 10">
    <name type="scientific">Aedes aegypti</name>
    <name type="common">Yellowfever mosquito</name>
    <name type="synonym">Culex aegypti</name>
    <dbReference type="NCBI Taxonomy" id="7159"/>
    <lineage>
        <taxon>Eukaryota</taxon>
        <taxon>Metazoa</taxon>
        <taxon>Ecdysozoa</taxon>
        <taxon>Arthropoda</taxon>
        <taxon>Hexapoda</taxon>
        <taxon>Insecta</taxon>
        <taxon>Pterygota</taxon>
        <taxon>Neoptera</taxon>
        <taxon>Endopterygota</taxon>
        <taxon>Diptera</taxon>
        <taxon>Nematocera</taxon>
        <taxon>Culicoidea</taxon>
        <taxon>Culicidae</taxon>
        <taxon>Culicinae</taxon>
        <taxon>Aedini</taxon>
        <taxon>Aedes</taxon>
        <taxon>Stegomyia</taxon>
    </lineage>
</organism>
<keyword evidence="8" id="KW-0539">Nucleus</keyword>
<dbReference type="PROSITE" id="PS50157">
    <property type="entry name" value="ZINC_FINGER_C2H2_2"/>
    <property type="match status" value="11"/>
</dbReference>
<evidence type="ECO:0000256" key="6">
    <source>
        <dbReference type="ARBA" id="ARBA00023015"/>
    </source>
</evidence>
<evidence type="ECO:0000313" key="9">
    <source>
        <dbReference type="EnsemblMetazoa" id="AAEL002388-PB"/>
    </source>
</evidence>
<keyword evidence="4" id="KW-0863">Zinc-finger</keyword>
<dbReference type="SUPFAM" id="SSF57667">
    <property type="entry name" value="beta-beta-alpha zinc fingers"/>
    <property type="match status" value="7"/>
</dbReference>
<dbReference type="SMART" id="SM00868">
    <property type="entry name" value="zf-AD"/>
    <property type="match status" value="1"/>
</dbReference>
<dbReference type="PANTHER" id="PTHR47772">
    <property type="entry name" value="ZINC FINGER PROTEIN 200"/>
    <property type="match status" value="1"/>
</dbReference>
<sequence>MDILIEPDCYKVCRICMENCEEDFVCVYDEFEDNILMDVIAECARVEIRKDDVLPRNVCRNCAEYMIVAYHIIQKCRESDQTLRSIFKHEIDIHSRKDEEKPFCATDLQEEDLNPEEYEFLLSEAYDNMILDNVEDLIGEQVDELPNDFPDLGHVDDENTPPLLSTVKVEQVQLGNPQVDQQLVQVEQPPVDTHETKRCCGCKQEFETETELMHHSNAVHFNERGNINDPTRPFRCHICYKSFVTLQHLKEHQRIAVRKYFCRQCGKGKASNDFPSMDPLNTGNFSRTGFMTQSNLENHHKCHYTSAETKKCCGCRSEFETEEALTAHSIQIHKPEQMVDPRRPFECAVCYRRYPTRKSLVSHKRLNQQHRCAHCGEIFAKRIFLTIHERNYHPDAPKEEDPKRRCCGCYLEFPNMDELQLHASATHKLQRNQIADETKPYECDICCKRFISMFSLHHHQKKANQGRRYVCEVCGRSFNRAFDKANHATTHSNEMPFSCEICGRRFKNKLYLKNHHKLHTTGETKEFACPECGKCFRTKDLLKTHSITHSEERRFVCSLCSATFKRMQCLRIHLKIHNKEKPYGCTLCERRYTQSSDLKRHMLTHSTGDEARPYQCQYCLKRYPRKDYLKIHVRKQHLEKADLTLIEEMAFELRDHGDDSDFLLI</sequence>
<dbReference type="Proteomes" id="UP000008820">
    <property type="component" value="Chromosome 2"/>
</dbReference>
<dbReference type="PROSITE" id="PS00028">
    <property type="entry name" value="ZINC_FINGER_C2H2_1"/>
    <property type="match status" value="10"/>
</dbReference>
<keyword evidence="6" id="KW-0805">Transcription regulation</keyword>
<evidence type="ECO:0000313" key="10">
    <source>
        <dbReference type="Proteomes" id="UP000008820"/>
    </source>
</evidence>
<dbReference type="Pfam" id="PF00096">
    <property type="entry name" value="zf-C2H2"/>
    <property type="match status" value="5"/>
</dbReference>
<reference evidence="9 10" key="1">
    <citation type="submission" date="2017-06" db="EMBL/GenBank/DDBJ databases">
        <title>Aedes aegypti genome working group (AGWG) sequencing and assembly.</title>
        <authorList>
            <consortium name="Aedes aegypti Genome Working Group (AGWG)"/>
            <person name="Matthews B.J."/>
        </authorList>
    </citation>
    <scope>NUCLEOTIDE SEQUENCE [LARGE SCALE GENOMIC DNA]</scope>
    <source>
        <strain evidence="9 10">LVP_AGWG</strain>
    </source>
</reference>
<dbReference type="InterPro" id="IPR050636">
    <property type="entry name" value="C2H2-ZF_domain-containing"/>
</dbReference>
<proteinExistence type="predicted"/>
<dbReference type="FunFam" id="3.30.160.60:FF:000446">
    <property type="entry name" value="Zinc finger protein"/>
    <property type="match status" value="2"/>
</dbReference>
<protein>
    <submittedName>
        <fullName evidence="9">Uncharacterized protein</fullName>
    </submittedName>
</protein>
<name>A0A6I8T6G6_AEDAE</name>
<dbReference type="FunCoup" id="A0A6I8T6G6">
    <property type="interactions" value="3"/>
</dbReference>
<dbReference type="FunFam" id="3.30.160.60:FF:000303">
    <property type="entry name" value="Zinc finger protein 41"/>
    <property type="match status" value="1"/>
</dbReference>
<accession>A0A6I8T6G6</accession>
<dbReference type="SMART" id="SM00355">
    <property type="entry name" value="ZnF_C2H2"/>
    <property type="match status" value="14"/>
</dbReference>
<dbReference type="InParanoid" id="A0A6I8T6G6"/>
<dbReference type="AlphaFoldDB" id="A0A6I8T6G6"/>
<dbReference type="GO" id="GO:0008270">
    <property type="term" value="F:zinc ion binding"/>
    <property type="evidence" value="ECO:0007669"/>
    <property type="project" value="UniProtKB-UniRule"/>
</dbReference>
<keyword evidence="2" id="KW-0479">Metal-binding</keyword>
<comment type="subcellular location">
    <subcellularLocation>
        <location evidence="1">Nucleus</location>
    </subcellularLocation>
</comment>
<keyword evidence="3" id="KW-0677">Repeat</keyword>
<evidence type="ECO:0000256" key="7">
    <source>
        <dbReference type="ARBA" id="ARBA00023163"/>
    </source>
</evidence>
<dbReference type="EnsemblMetazoa" id="AAEL002388-RB">
    <property type="protein sequence ID" value="AAEL002388-PB"/>
    <property type="gene ID" value="AAEL002388"/>
</dbReference>
<evidence type="ECO:0000256" key="4">
    <source>
        <dbReference type="ARBA" id="ARBA00022771"/>
    </source>
</evidence>
<dbReference type="FunFam" id="3.30.160.60:FF:000100">
    <property type="entry name" value="Zinc finger 45-like"/>
    <property type="match status" value="1"/>
</dbReference>
<dbReference type="Gene3D" id="3.30.160.60">
    <property type="entry name" value="Classic Zinc Finger"/>
    <property type="match status" value="8"/>
</dbReference>
<dbReference type="InterPro" id="IPR013087">
    <property type="entry name" value="Znf_C2H2_type"/>
</dbReference>
<dbReference type="PANTHER" id="PTHR47772:SF13">
    <property type="entry name" value="GASTRULA ZINC FINGER PROTEIN XLCGF49.1-LIKE-RELATED"/>
    <property type="match status" value="1"/>
</dbReference>
<dbReference type="OrthoDB" id="10064525at2759"/>
<dbReference type="GO" id="GO:1990837">
    <property type="term" value="F:sequence-specific double-stranded DNA binding"/>
    <property type="evidence" value="ECO:0007669"/>
    <property type="project" value="UniProtKB-ARBA"/>
</dbReference>
<keyword evidence="10" id="KW-1185">Reference proteome</keyword>
<dbReference type="Pfam" id="PF07776">
    <property type="entry name" value="zf-AD"/>
    <property type="match status" value="1"/>
</dbReference>
<evidence type="ECO:0000256" key="1">
    <source>
        <dbReference type="ARBA" id="ARBA00004123"/>
    </source>
</evidence>
<evidence type="ECO:0000256" key="5">
    <source>
        <dbReference type="ARBA" id="ARBA00022833"/>
    </source>
</evidence>
<keyword evidence="5" id="KW-0862">Zinc</keyword>
<dbReference type="InterPro" id="IPR012934">
    <property type="entry name" value="Znf_AD"/>
</dbReference>
<dbReference type="Pfam" id="PF13912">
    <property type="entry name" value="zf-C2H2_6"/>
    <property type="match status" value="2"/>
</dbReference>
<evidence type="ECO:0000256" key="3">
    <source>
        <dbReference type="ARBA" id="ARBA00022737"/>
    </source>
</evidence>
<dbReference type="PROSITE" id="PS51915">
    <property type="entry name" value="ZAD"/>
    <property type="match status" value="1"/>
</dbReference>